<reference evidence="1 2" key="1">
    <citation type="journal article" date="2010" name="ISME J.">
        <title>Metagenome of the Mediterranean deep chlorophyll maximum studied by direct and fosmid library 454 pyrosequencing.</title>
        <authorList>
            <person name="Ghai R."/>
            <person name="Martin-Cuadrado A.B."/>
            <person name="Molto A.G."/>
            <person name="Heredia I.G."/>
            <person name="Cabrera R."/>
            <person name="Martin J."/>
            <person name="Verdu M."/>
            <person name="Deschamps P."/>
            <person name="Moreira D."/>
            <person name="Lopez-Garcia P."/>
            <person name="Mira A."/>
            <person name="Rodriguez-Valera F."/>
        </authorList>
    </citation>
    <scope>NUCLEOTIDE SEQUENCE [LARGE SCALE GENOMIC DNA]</scope>
</reference>
<evidence type="ECO:0000313" key="1">
    <source>
        <dbReference type="EMBL" id="ADD95366.1"/>
    </source>
</evidence>
<sequence>MVIANDLFKKNHVHTHQLAFVHDELQYECETKSIIRLKYGLEASAILAGEYYNLRCPIAAESKHGNTWADVH</sequence>
<dbReference type="KEGG" id="vg:54998851"/>
<dbReference type="InterPro" id="IPR043502">
    <property type="entry name" value="DNA/RNA_pol_sf"/>
</dbReference>
<dbReference type="SUPFAM" id="SSF56672">
    <property type="entry name" value="DNA/RNA polymerases"/>
    <property type="match status" value="1"/>
</dbReference>
<dbReference type="GeneID" id="54998851"/>
<dbReference type="EMBL" id="GU943065">
    <property type="protein sequence ID" value="ADD95366.1"/>
    <property type="molecule type" value="Genomic_DNA"/>
</dbReference>
<evidence type="ECO:0000313" key="2">
    <source>
        <dbReference type="Proteomes" id="UP000517764"/>
    </source>
</evidence>
<organism evidence="1 2">
    <name type="scientific">uncultured phage MedDCM-OCT-S05-C243</name>
    <dbReference type="NCBI Taxonomy" id="743558"/>
    <lineage>
        <taxon>Viruses</taxon>
        <taxon>Duplodnaviria</taxon>
        <taxon>Heunggongvirae</taxon>
        <taxon>Uroviricota</taxon>
        <taxon>Caudoviricetes</taxon>
        <taxon>Autographivirales</taxon>
        <taxon>Podivirus</taxon>
        <taxon>Podivirus S05C243</taxon>
    </lineage>
</organism>
<keyword evidence="2" id="KW-1185">Reference proteome</keyword>
<dbReference type="Proteomes" id="UP000517764">
    <property type="component" value="Segment"/>
</dbReference>
<accession>D6PI15</accession>
<name>D6PI15_9CAUD</name>
<protein>
    <recommendedName>
        <fullName evidence="3">DNA-directed DNA polymerase family A palm domain-containing protein</fullName>
    </recommendedName>
</protein>
<proteinExistence type="predicted"/>
<dbReference type="RefSeq" id="YP_009807959.1">
    <property type="nucleotide sequence ID" value="NC_048032.1"/>
</dbReference>
<evidence type="ECO:0008006" key="3">
    <source>
        <dbReference type="Google" id="ProtNLM"/>
    </source>
</evidence>
<dbReference type="Gene3D" id="3.30.70.370">
    <property type="match status" value="1"/>
</dbReference>